<name>A0A9P1N547_9PELO</name>
<protein>
    <recommendedName>
        <fullName evidence="1">C-type lectin domain-containing protein</fullName>
    </recommendedName>
</protein>
<dbReference type="Proteomes" id="UP001152747">
    <property type="component" value="Unassembled WGS sequence"/>
</dbReference>
<proteinExistence type="predicted"/>
<feature type="domain" description="C-type lectin" evidence="1">
    <location>
        <begin position="124"/>
        <end position="218"/>
    </location>
</feature>
<accession>A0A9P1N547</accession>
<dbReference type="AlphaFoldDB" id="A0A9P1N547"/>
<gene>
    <name evidence="2" type="ORF">CAMP_LOCUS10968</name>
</gene>
<dbReference type="PROSITE" id="PS50041">
    <property type="entry name" value="C_TYPE_LECTIN_2"/>
    <property type="match status" value="1"/>
</dbReference>
<dbReference type="Pfam" id="PF08277">
    <property type="entry name" value="PAN_3"/>
    <property type="match status" value="1"/>
</dbReference>
<dbReference type="InterPro" id="IPR016187">
    <property type="entry name" value="CTDL_fold"/>
</dbReference>
<keyword evidence="3" id="KW-1185">Reference proteome</keyword>
<dbReference type="InterPro" id="IPR016186">
    <property type="entry name" value="C-type_lectin-like/link_sf"/>
</dbReference>
<dbReference type="Gene3D" id="3.10.100.10">
    <property type="entry name" value="Mannose-Binding Protein A, subunit A"/>
    <property type="match status" value="1"/>
</dbReference>
<dbReference type="EMBL" id="CANHGI010000004">
    <property type="protein sequence ID" value="CAI5448331.1"/>
    <property type="molecule type" value="Genomic_DNA"/>
</dbReference>
<evidence type="ECO:0000259" key="1">
    <source>
        <dbReference type="PROSITE" id="PS50041"/>
    </source>
</evidence>
<reference evidence="2" key="1">
    <citation type="submission" date="2022-11" db="EMBL/GenBank/DDBJ databases">
        <authorList>
            <person name="Kikuchi T."/>
        </authorList>
    </citation>
    <scope>NUCLEOTIDE SEQUENCE</scope>
    <source>
        <strain evidence="2">PS1010</strain>
    </source>
</reference>
<dbReference type="InterPro" id="IPR006583">
    <property type="entry name" value="PAN-3_domain"/>
</dbReference>
<dbReference type="InterPro" id="IPR001304">
    <property type="entry name" value="C-type_lectin-like"/>
</dbReference>
<sequence>MLIFFGEIGPNMNCTKYSTVVWDTCITNCDNNANCFFAYSTPTVSCNTCGYGGFKGITYSSEKTNYTLALKSHSTNCSYNLEMLNLQKFDVLKPCIGNYLVHIRGNNVICTQRLYYTYTNKPTAMNFCTQKSYGYGGQLIGLDTDENRVGASSTTSTALATTSSIWIGLELKNSVWTWTDPWMIGPGSIKWASGHPITGNTCASLQFGTGLLQSDKCSAATCTSQYCPNTVLCGFIMQ</sequence>
<dbReference type="SUPFAM" id="SSF56436">
    <property type="entry name" value="C-type lectin-like"/>
    <property type="match status" value="1"/>
</dbReference>
<evidence type="ECO:0000313" key="3">
    <source>
        <dbReference type="Proteomes" id="UP001152747"/>
    </source>
</evidence>
<organism evidence="2 3">
    <name type="scientific">Caenorhabditis angaria</name>
    <dbReference type="NCBI Taxonomy" id="860376"/>
    <lineage>
        <taxon>Eukaryota</taxon>
        <taxon>Metazoa</taxon>
        <taxon>Ecdysozoa</taxon>
        <taxon>Nematoda</taxon>
        <taxon>Chromadorea</taxon>
        <taxon>Rhabditida</taxon>
        <taxon>Rhabditina</taxon>
        <taxon>Rhabditomorpha</taxon>
        <taxon>Rhabditoidea</taxon>
        <taxon>Rhabditidae</taxon>
        <taxon>Peloderinae</taxon>
        <taxon>Caenorhabditis</taxon>
    </lineage>
</organism>
<evidence type="ECO:0000313" key="2">
    <source>
        <dbReference type="EMBL" id="CAI5448331.1"/>
    </source>
</evidence>
<comment type="caution">
    <text evidence="2">The sequence shown here is derived from an EMBL/GenBank/DDBJ whole genome shotgun (WGS) entry which is preliminary data.</text>
</comment>